<dbReference type="InterPro" id="IPR000440">
    <property type="entry name" value="NADH_UbQ/plastoQ_OxRdtase_su3"/>
</dbReference>
<keyword evidence="6 9" id="KW-1133">Transmembrane helix</keyword>
<evidence type="ECO:0000256" key="7">
    <source>
        <dbReference type="ARBA" id="ARBA00023136"/>
    </source>
</evidence>
<keyword evidence="9" id="KW-1278">Translocase</keyword>
<dbReference type="GO" id="GO:0030964">
    <property type="term" value="C:NADH dehydrogenase complex"/>
    <property type="evidence" value="ECO:0007669"/>
    <property type="project" value="TreeGrafter"/>
</dbReference>
<evidence type="ECO:0000256" key="2">
    <source>
        <dbReference type="ARBA" id="ARBA00008472"/>
    </source>
</evidence>
<proteinExistence type="inferred from homology"/>
<keyword evidence="7 9" id="KW-0472">Membrane</keyword>
<keyword evidence="9" id="KW-0830">Ubiquinone</keyword>
<evidence type="ECO:0000256" key="6">
    <source>
        <dbReference type="ARBA" id="ARBA00022989"/>
    </source>
</evidence>
<dbReference type="PANTHER" id="PTHR11058:SF9">
    <property type="entry name" value="NADH-UBIQUINONE OXIDOREDUCTASE CHAIN 3"/>
    <property type="match status" value="1"/>
</dbReference>
<gene>
    <name evidence="10" type="primary">ND3</name>
</gene>
<dbReference type="Pfam" id="PF00507">
    <property type="entry name" value="Oxidored_q4"/>
    <property type="match status" value="1"/>
</dbReference>
<organism evidence="10">
    <name type="scientific">Idris sp. MM-2013</name>
    <dbReference type="NCBI Taxonomy" id="1429433"/>
    <lineage>
        <taxon>Eukaryota</taxon>
        <taxon>Metazoa</taxon>
        <taxon>Ecdysozoa</taxon>
        <taxon>Arthropoda</taxon>
        <taxon>Hexapoda</taxon>
        <taxon>Insecta</taxon>
        <taxon>Pterygota</taxon>
        <taxon>Neoptera</taxon>
        <taxon>Endopterygota</taxon>
        <taxon>Hymenoptera</taxon>
        <taxon>Apocrita</taxon>
        <taxon>Proctotrupomorpha</taxon>
        <taxon>Platygastroidea</taxon>
        <taxon>Scelionidae</taxon>
        <taxon>Scelioninae</taxon>
        <taxon>Idris</taxon>
    </lineage>
</organism>
<feature type="transmembrane region" description="Helical" evidence="9">
    <location>
        <begin position="80"/>
        <end position="100"/>
    </location>
</feature>
<dbReference type="Gene3D" id="1.20.58.1610">
    <property type="entry name" value="NADH:ubiquinone/plastoquinone oxidoreductase, chain 3"/>
    <property type="match status" value="1"/>
</dbReference>
<feature type="transmembrane region" description="Helical" evidence="9">
    <location>
        <begin position="41"/>
        <end position="60"/>
    </location>
</feature>
<comment type="function">
    <text evidence="9">Core subunit of the mitochondrial membrane respiratory chain NADH dehydrogenase (Complex I) which catalyzes electron transfer from NADH through the respiratory chain, using ubiquinone as an electron acceptor. Essential for the catalytic activity of complex I.</text>
</comment>
<comment type="subcellular location">
    <subcellularLocation>
        <location evidence="1">Membrane</location>
    </subcellularLocation>
    <subcellularLocation>
        <location evidence="9">Mitochondrion membrane</location>
        <topology evidence="9">Multi-pass membrane protein</topology>
    </subcellularLocation>
</comment>
<keyword evidence="5 9" id="KW-0812">Transmembrane</keyword>
<evidence type="ECO:0000256" key="5">
    <source>
        <dbReference type="ARBA" id="ARBA00022692"/>
    </source>
</evidence>
<name>A0A067YFN7_9HYME</name>
<dbReference type="PANTHER" id="PTHR11058">
    <property type="entry name" value="NADH-UBIQUINONE OXIDOREDUCTASE CHAIN 3"/>
    <property type="match status" value="1"/>
</dbReference>
<dbReference type="EC" id="7.1.1.2" evidence="9"/>
<dbReference type="EMBL" id="KF696670">
    <property type="protein sequence ID" value="AHB23657.1"/>
    <property type="molecule type" value="Genomic_DNA"/>
</dbReference>
<sequence length="109" mass="13553">MFTLIAMIMYFLNIFFMKKMFLEREKMIPLECGFNMMNKNLLPFSIQFYYMAILFLIFDIEISLMLPMIQKLYYFFLNKWLILFTAISLILIFGLILEWWKNLIKWDYY</sequence>
<dbReference type="AlphaFoldDB" id="A0A067YFN7"/>
<evidence type="ECO:0000256" key="4">
    <source>
        <dbReference type="ARBA" id="ARBA00022448"/>
    </source>
</evidence>
<evidence type="ECO:0000256" key="1">
    <source>
        <dbReference type="ARBA" id="ARBA00004370"/>
    </source>
</evidence>
<evidence type="ECO:0000313" key="10">
    <source>
        <dbReference type="EMBL" id="AHB23657.1"/>
    </source>
</evidence>
<keyword evidence="9" id="KW-0249">Electron transport</keyword>
<evidence type="ECO:0000256" key="9">
    <source>
        <dbReference type="RuleBase" id="RU003640"/>
    </source>
</evidence>
<dbReference type="GO" id="GO:0031966">
    <property type="term" value="C:mitochondrial membrane"/>
    <property type="evidence" value="ECO:0007669"/>
    <property type="project" value="UniProtKB-SubCell"/>
</dbReference>
<keyword evidence="9" id="KW-0679">Respiratory chain</keyword>
<comment type="catalytic activity">
    <reaction evidence="8 9">
        <text>a ubiquinone + NADH + 5 H(+)(in) = a ubiquinol + NAD(+) + 4 H(+)(out)</text>
        <dbReference type="Rhea" id="RHEA:29091"/>
        <dbReference type="Rhea" id="RHEA-COMP:9565"/>
        <dbReference type="Rhea" id="RHEA-COMP:9566"/>
        <dbReference type="ChEBI" id="CHEBI:15378"/>
        <dbReference type="ChEBI" id="CHEBI:16389"/>
        <dbReference type="ChEBI" id="CHEBI:17976"/>
        <dbReference type="ChEBI" id="CHEBI:57540"/>
        <dbReference type="ChEBI" id="CHEBI:57945"/>
        <dbReference type="EC" id="7.1.1.2"/>
    </reaction>
</comment>
<evidence type="ECO:0000256" key="3">
    <source>
        <dbReference type="ARBA" id="ARBA00021007"/>
    </source>
</evidence>
<dbReference type="GO" id="GO:0008137">
    <property type="term" value="F:NADH dehydrogenase (ubiquinone) activity"/>
    <property type="evidence" value="ECO:0007669"/>
    <property type="project" value="UniProtKB-UniRule"/>
</dbReference>
<keyword evidence="9" id="KW-0520">NAD</keyword>
<keyword evidence="4 9" id="KW-0813">Transport</keyword>
<keyword evidence="9 10" id="KW-0496">Mitochondrion</keyword>
<comment type="similarity">
    <text evidence="2 9">Belongs to the complex I subunit 3 family.</text>
</comment>
<accession>A0A067YFN7</accession>
<geneLocation type="mitochondrion" evidence="10"/>
<reference evidence="10" key="1">
    <citation type="journal article" date="2014" name="Mol. Biol. Rep.">
        <title>Complete mitochondrial genomes of Ceratobaeus sp. and Idris sp. (Hymenoptera: Scelionidae): shared gene rearrangements as potential phylogenetic markers at the tribal level.</title>
        <authorList>
            <person name="Mao M."/>
            <person name="Dowton M."/>
        </authorList>
    </citation>
    <scope>NUCLEOTIDE SEQUENCE</scope>
</reference>
<dbReference type="InterPro" id="IPR038430">
    <property type="entry name" value="NDAH_ubi_oxred_su3_sf"/>
</dbReference>
<evidence type="ECO:0000256" key="8">
    <source>
        <dbReference type="ARBA" id="ARBA00049551"/>
    </source>
</evidence>
<protein>
    <recommendedName>
        <fullName evidence="3 9">NADH-ubiquinone oxidoreductase chain 3</fullName>
        <ecNumber evidence="9">7.1.1.2</ecNumber>
    </recommendedName>
</protein>